<dbReference type="Proteomes" id="UP000019141">
    <property type="component" value="Unassembled WGS sequence"/>
</dbReference>
<evidence type="ECO:0000313" key="1">
    <source>
        <dbReference type="EMBL" id="ETW92249.1"/>
    </source>
</evidence>
<organism evidence="1 2">
    <name type="scientific">Entotheonella factor</name>
    <dbReference type="NCBI Taxonomy" id="1429438"/>
    <lineage>
        <taxon>Bacteria</taxon>
        <taxon>Pseudomonadati</taxon>
        <taxon>Nitrospinota/Tectimicrobiota group</taxon>
        <taxon>Candidatus Tectimicrobiota</taxon>
        <taxon>Candidatus Entotheonellia</taxon>
        <taxon>Candidatus Entotheonellales</taxon>
        <taxon>Candidatus Entotheonellaceae</taxon>
        <taxon>Candidatus Entotheonella</taxon>
    </lineage>
</organism>
<dbReference type="HOGENOM" id="CLU_3077924_0_0_7"/>
<proteinExistence type="predicted"/>
<comment type="caution">
    <text evidence="1">The sequence shown here is derived from an EMBL/GenBank/DDBJ whole genome shotgun (WGS) entry which is preliminary data.</text>
</comment>
<dbReference type="AlphaFoldDB" id="W4L2X0"/>
<reference evidence="1 2" key="1">
    <citation type="journal article" date="2014" name="Nature">
        <title>An environmental bacterial taxon with a large and distinct metabolic repertoire.</title>
        <authorList>
            <person name="Wilson M.C."/>
            <person name="Mori T."/>
            <person name="Ruckert C."/>
            <person name="Uria A.R."/>
            <person name="Helf M.J."/>
            <person name="Takada K."/>
            <person name="Gernert C."/>
            <person name="Steffens U.A."/>
            <person name="Heycke N."/>
            <person name="Schmitt S."/>
            <person name="Rinke C."/>
            <person name="Helfrich E.J."/>
            <person name="Brachmann A.O."/>
            <person name="Gurgui C."/>
            <person name="Wakimoto T."/>
            <person name="Kracht M."/>
            <person name="Crusemann M."/>
            <person name="Hentschel U."/>
            <person name="Abe I."/>
            <person name="Matsunaga S."/>
            <person name="Kalinowski J."/>
            <person name="Takeyama H."/>
            <person name="Piel J."/>
        </authorList>
    </citation>
    <scope>NUCLEOTIDE SEQUENCE [LARGE SCALE GENOMIC DNA]</scope>
    <source>
        <strain evidence="2">TSY1</strain>
    </source>
</reference>
<gene>
    <name evidence="1" type="ORF">ETSY1_44480</name>
</gene>
<keyword evidence="2" id="KW-1185">Reference proteome</keyword>
<protein>
    <submittedName>
        <fullName evidence="1">Uncharacterized protein</fullName>
    </submittedName>
</protein>
<sequence>MSKEDQHVWCKTNSMLLLCLVELLEEQGILDKNAFLKRLATFREETIEGGLI</sequence>
<name>W4L2X0_ENTF1</name>
<dbReference type="EMBL" id="AZHW01001572">
    <property type="protein sequence ID" value="ETW92249.1"/>
    <property type="molecule type" value="Genomic_DNA"/>
</dbReference>
<evidence type="ECO:0000313" key="2">
    <source>
        <dbReference type="Proteomes" id="UP000019141"/>
    </source>
</evidence>
<accession>W4L2X0</accession>